<dbReference type="Proteomes" id="UP001489719">
    <property type="component" value="Unassembled WGS sequence"/>
</dbReference>
<reference evidence="2" key="1">
    <citation type="journal article" date="2024" name="Front. Bioeng. Biotechnol.">
        <title>Genome-scale model development and genomic sequencing of the oleaginous clade Lipomyces.</title>
        <authorList>
            <person name="Czajka J.J."/>
            <person name="Han Y."/>
            <person name="Kim J."/>
            <person name="Mondo S.J."/>
            <person name="Hofstad B.A."/>
            <person name="Robles A."/>
            <person name="Haridas S."/>
            <person name="Riley R."/>
            <person name="LaButti K."/>
            <person name="Pangilinan J."/>
            <person name="Andreopoulos W."/>
            <person name="Lipzen A."/>
            <person name="Yan J."/>
            <person name="Wang M."/>
            <person name="Ng V."/>
            <person name="Grigoriev I.V."/>
            <person name="Spatafora J.W."/>
            <person name="Magnuson J.K."/>
            <person name="Baker S.E."/>
            <person name="Pomraning K.R."/>
        </authorList>
    </citation>
    <scope>NUCLEOTIDE SEQUENCE [LARGE SCALE GENOMIC DNA]</scope>
    <source>
        <strain evidence="2">CBS 10300</strain>
    </source>
</reference>
<dbReference type="EMBL" id="MU970073">
    <property type="protein sequence ID" value="KAK9322649.1"/>
    <property type="molecule type" value="Genomic_DNA"/>
</dbReference>
<comment type="caution">
    <text evidence="1">The sequence shown here is derived from an EMBL/GenBank/DDBJ whole genome shotgun (WGS) entry which is preliminary data.</text>
</comment>
<evidence type="ECO:0000313" key="2">
    <source>
        <dbReference type="Proteomes" id="UP001489719"/>
    </source>
</evidence>
<evidence type="ECO:0000313" key="1">
    <source>
        <dbReference type="EMBL" id="KAK9322649.1"/>
    </source>
</evidence>
<sequence length="444" mass="52277">MPNDSQLARKLFRQWKYNYRGRRHAPPSVTSPLIERRGAKPATKINRPVWFGSNKEYGISDRELLDIYLSQKYKVDVSPTSKTLHSTIQLPNALAVPFQRKFFIRLLHLGGTHDFYREKTQRQFSIASQKNQTHATIMGGIYHINNASIFQSHKGLYSWSRKNGLLLSYYPPYHHLGAFAKSRPAALVSESNKLKPGSVFRSTHRKKVRRYLFEAFCEVQGISRETLRWSDVTSFEPMAYNENLNFLLEDERNPEIINDELKLKRQDYGVQDEYESFLIKNDDSHIRGIDGLYVFLSRAGHVFSDDELRNLMREAVKCVIYEYGYVSQEMHDEYTARTHGQKEQSDAFDIDHIITKQRDPLEGLGFYRTALQKAYSRTSRPCRQWIYKRNKQFLESDLEFDENGRHYQDPEEWERLYSAAKATLTDYQEYVLRTSAKWKEDQEI</sequence>
<proteinExistence type="predicted"/>
<gene>
    <name evidence="1" type="ORF">V1517DRAFT_322796</name>
</gene>
<accession>A0ACC3TNG2</accession>
<organism evidence="1 2">
    <name type="scientific">Lipomyces orientalis</name>
    <dbReference type="NCBI Taxonomy" id="1233043"/>
    <lineage>
        <taxon>Eukaryota</taxon>
        <taxon>Fungi</taxon>
        <taxon>Dikarya</taxon>
        <taxon>Ascomycota</taxon>
        <taxon>Saccharomycotina</taxon>
        <taxon>Lipomycetes</taxon>
        <taxon>Lipomycetales</taxon>
        <taxon>Lipomycetaceae</taxon>
        <taxon>Lipomyces</taxon>
    </lineage>
</organism>
<keyword evidence="2" id="KW-1185">Reference proteome</keyword>
<protein>
    <submittedName>
        <fullName evidence="1">Uncharacterized protein</fullName>
    </submittedName>
</protein>
<name>A0ACC3TNG2_9ASCO</name>